<reference evidence="1" key="1">
    <citation type="submission" date="2022-10" db="EMBL/GenBank/DDBJ databases">
        <authorList>
            <person name="Chen Y."/>
            <person name="Dougan E. K."/>
            <person name="Chan C."/>
            <person name="Rhodes N."/>
            <person name="Thang M."/>
        </authorList>
    </citation>
    <scope>NUCLEOTIDE SEQUENCE</scope>
</reference>
<comment type="caution">
    <text evidence="1">The sequence shown here is derived from an EMBL/GenBank/DDBJ whole genome shotgun (WGS) entry which is preliminary data.</text>
</comment>
<dbReference type="AlphaFoldDB" id="A0A9P1BX53"/>
<proteinExistence type="predicted"/>
<keyword evidence="3" id="KW-1185">Reference proteome</keyword>
<reference evidence="2" key="2">
    <citation type="submission" date="2024-04" db="EMBL/GenBank/DDBJ databases">
        <authorList>
            <person name="Chen Y."/>
            <person name="Shah S."/>
            <person name="Dougan E. K."/>
            <person name="Thang M."/>
            <person name="Chan C."/>
        </authorList>
    </citation>
    <scope>NUCLEOTIDE SEQUENCE [LARGE SCALE GENOMIC DNA]</scope>
</reference>
<evidence type="ECO:0000313" key="1">
    <source>
        <dbReference type="EMBL" id="CAI3981106.1"/>
    </source>
</evidence>
<sequence length="106" mass="12431">LWGKVGRAFLRVISERQYARFPVGDSGFALDVIRKEMQKNWAPRKTQTDPVEMIAPILALHTFRERLYGTDLILLIDSEARRPLYRRESRLENRSGMLAGRARKFR</sequence>
<accession>A0A9P1BX53</accession>
<dbReference type="Proteomes" id="UP001152797">
    <property type="component" value="Unassembled WGS sequence"/>
</dbReference>
<gene>
    <name evidence="1" type="ORF">C1SCF055_LOCUS8927</name>
</gene>
<feature type="non-terminal residue" evidence="1">
    <location>
        <position position="1"/>
    </location>
</feature>
<dbReference type="EMBL" id="CAMXCT030000611">
    <property type="protein sequence ID" value="CAL4768418.1"/>
    <property type="molecule type" value="Genomic_DNA"/>
</dbReference>
<dbReference type="EMBL" id="CAMXCT020000611">
    <property type="protein sequence ID" value="CAL1134481.1"/>
    <property type="molecule type" value="Genomic_DNA"/>
</dbReference>
<name>A0A9P1BX53_9DINO</name>
<evidence type="ECO:0000313" key="3">
    <source>
        <dbReference type="Proteomes" id="UP001152797"/>
    </source>
</evidence>
<evidence type="ECO:0000313" key="2">
    <source>
        <dbReference type="EMBL" id="CAL1134481.1"/>
    </source>
</evidence>
<dbReference type="EMBL" id="CAMXCT010000611">
    <property type="protein sequence ID" value="CAI3981106.1"/>
    <property type="molecule type" value="Genomic_DNA"/>
</dbReference>
<organism evidence="1">
    <name type="scientific">Cladocopium goreaui</name>
    <dbReference type="NCBI Taxonomy" id="2562237"/>
    <lineage>
        <taxon>Eukaryota</taxon>
        <taxon>Sar</taxon>
        <taxon>Alveolata</taxon>
        <taxon>Dinophyceae</taxon>
        <taxon>Suessiales</taxon>
        <taxon>Symbiodiniaceae</taxon>
        <taxon>Cladocopium</taxon>
    </lineage>
</organism>
<protein>
    <submittedName>
        <fullName evidence="1">Uncharacterized protein</fullName>
    </submittedName>
</protein>